<evidence type="ECO:0000256" key="5">
    <source>
        <dbReference type="ARBA" id="ARBA00022771"/>
    </source>
</evidence>
<dbReference type="InterPro" id="IPR013083">
    <property type="entry name" value="Znf_RING/FYVE/PHD"/>
</dbReference>
<evidence type="ECO:0000313" key="12">
    <source>
        <dbReference type="Proteomes" id="UP000050790"/>
    </source>
</evidence>
<keyword evidence="4" id="KW-0479">Metal-binding</keyword>
<accession>A0AA85ACT0</accession>
<dbReference type="GO" id="GO:0008270">
    <property type="term" value="F:zinc ion binding"/>
    <property type="evidence" value="ECO:0007669"/>
    <property type="project" value="UniProtKB-KW"/>
</dbReference>
<evidence type="ECO:0000259" key="11">
    <source>
        <dbReference type="PROSITE" id="PS50089"/>
    </source>
</evidence>
<dbReference type="CDD" id="cd23130">
    <property type="entry name" value="RING-HC_EHV1-like"/>
    <property type="match status" value="1"/>
</dbReference>
<evidence type="ECO:0000256" key="1">
    <source>
        <dbReference type="ARBA" id="ARBA00000900"/>
    </source>
</evidence>
<evidence type="ECO:0000256" key="3">
    <source>
        <dbReference type="ARBA" id="ARBA00022679"/>
    </source>
</evidence>
<feature type="region of interest" description="Disordered" evidence="10">
    <location>
        <begin position="84"/>
        <end position="150"/>
    </location>
</feature>
<dbReference type="SMART" id="SM00184">
    <property type="entry name" value="RING"/>
    <property type="match status" value="1"/>
</dbReference>
<evidence type="ECO:0000256" key="9">
    <source>
        <dbReference type="PROSITE-ProRule" id="PRU00175"/>
    </source>
</evidence>
<name>A0AA85ACT0_9TREM</name>
<dbReference type="GO" id="GO:0061630">
    <property type="term" value="F:ubiquitin protein ligase activity"/>
    <property type="evidence" value="ECO:0007669"/>
    <property type="project" value="UniProtKB-EC"/>
</dbReference>
<sequence>MSCDLTPIYAFYSLVPKFNTYFVHYCTFVRTMYGRRRTAALPHVSRRQGDVTTDAVQHVDCPEAAIDTLHSRLLSRSRPVEASFISSSSSSNSSRSPPPPTRRTRQVRRIDRTHHLSQRSTANPRSRSRGLSDNLEPSNPNVPASLPRRSRRRTFVRSPFLQLLFSSHGSPSYQNESTTESVRINLESFNDDSIQLTRTEDLDSSNRPGRLRTTRSGRRATRRLSATNTRSVPSTNIPSTNHPPRTNNSRRSQSLIDCPDVRAALAAARSTGLESDDDCVICLCEKSNRCVVLPCMHTFCYDCIYRWLCINPSCPLCKRLAQKIIHSVLSDTEFTELLVSDLPNNNRRNRVNNLSTTFRLDDEYLNASPDDTTIPRSHHHYHYHHHLGTHQVRLLNYLDGVSRSPSDSTSLYIPPILFPSDTSISQSRAVGILDTSSHMSYRWNPELGSAENRRSLLTILVDNALRSSTSSLLDILLLRQLVYIFCLDSIPVLQESDLTRNISPEFLAANETHRHRLASFVRRELRVIAPWLAYDISYSSQGSRENSEDIGYYNAAVTSPLISGPPGLEVETRELDNLTNIVLQHICTVSITNEQSLVDLLVSQPALHPSLVPHAYLHHLASEILQFAQFTGSMEEYDSSVCLYRRRVALGGMMSSSTERHRDRQFQGLFPEPRLAVYIASACWPRLRPGFAQPEGLIIHPLINWLLQRLFVHAVSGASHPDPLPGTGGPPPSLPSPLVFHGPSLTCHPNCLRLGSSCHALLEAIISFSRLRGQTSGRTINLSHDGSVSSSEIFPNRLLYQRVLSELIDQARFSEALSGQFSQYNDRTRLTCLTPQNSEEISVSSVPNQRTSSRISIQNVISVREPANYLQPAIQSHPLALRRLDGLLLLFTARVPGLRNDPEHLISELLHMPLMPMTLTPLAVIDLTSPRSVVNRSRTFSMQSEGRGQSLENLDTIRAPYASRFSGIDWTFLRQPPHSLCPQTDRSVNSATTTNGFTNDTNSGDWSSAASNQQTTSNDICPFRGSRIFPLISSVGSITSADESTPVHNSPGGWRDTAPYVVISSDSSDEETIGHNEPCVAPAQSNVLTSDESEPGHESSPDSQTNRCESTASLGSLFKTFSNMPLQSDFSTVNESVQHSIQETDKNKAFHLNTAQSYSEIDNMHNVNTELSLSSSVMSSTNTNSNWSDSFTERHSAISRREEPMEIDERPDEISYSTIPSSSACGSCLTDLPKKSTNLPCENKFTVESDCSKNTGANTAGNRFNIFSPRKSLKYYYHSQTKHESHYRHRRRRLNISHLENTDSDCELIRESIKIDSDSSCSTSRSVFSSRSSSSSSEWQKTSKFSSVAMRLLNSSHQRKTAHRKNYHCHRSRCDRYHRKCRHRHSCCCYCHSRRHNKIFIRKYHQSPEKLVNLNNPSSPVIISDGDDADESHKTTPETTNNSTHPSQHLDLQTEENTQVDVLNDRPANEENSLSLPTTPISCPPQSDSFSPDRSDTAPCSSKTHISSVNDLNHSTNFPIYEPHTATEFYRLLAKFDSQGDDGKNLDSSVCESTSTALLLSNKWSQTDIVKL</sequence>
<feature type="region of interest" description="Disordered" evidence="10">
    <location>
        <begin position="197"/>
        <end position="253"/>
    </location>
</feature>
<keyword evidence="8" id="KW-0804">Transcription</keyword>
<protein>
    <recommendedName>
        <fullName evidence="2">RING-type E3 ubiquitin transferase</fullName>
        <ecNumber evidence="2">2.3.2.27</ecNumber>
    </recommendedName>
</protein>
<feature type="region of interest" description="Disordered" evidence="10">
    <location>
        <begin position="1086"/>
        <end position="1109"/>
    </location>
</feature>
<feature type="compositionally biased region" description="Polar residues" evidence="10">
    <location>
        <begin position="1437"/>
        <end position="1453"/>
    </location>
</feature>
<evidence type="ECO:0000256" key="8">
    <source>
        <dbReference type="ARBA" id="ARBA00023163"/>
    </source>
</evidence>
<keyword evidence="5 9" id="KW-0863">Zinc-finger</keyword>
<evidence type="ECO:0000256" key="10">
    <source>
        <dbReference type="SAM" id="MobiDB-lite"/>
    </source>
</evidence>
<evidence type="ECO:0000256" key="2">
    <source>
        <dbReference type="ARBA" id="ARBA00012483"/>
    </source>
</evidence>
<evidence type="ECO:0000256" key="4">
    <source>
        <dbReference type="ARBA" id="ARBA00022723"/>
    </source>
</evidence>
<evidence type="ECO:0000256" key="7">
    <source>
        <dbReference type="ARBA" id="ARBA00023015"/>
    </source>
</evidence>
<feature type="compositionally biased region" description="Polar residues" evidence="10">
    <location>
        <begin position="1497"/>
        <end position="1507"/>
    </location>
</feature>
<dbReference type="Gene3D" id="3.30.40.10">
    <property type="entry name" value="Zinc/RING finger domain, C3HC4 (zinc finger)"/>
    <property type="match status" value="1"/>
</dbReference>
<feature type="compositionally biased region" description="Polar residues" evidence="10">
    <location>
        <begin position="228"/>
        <end position="253"/>
    </location>
</feature>
<feature type="compositionally biased region" description="Low complexity" evidence="10">
    <location>
        <begin position="86"/>
        <end position="95"/>
    </location>
</feature>
<dbReference type="InterPro" id="IPR001841">
    <property type="entry name" value="Znf_RING"/>
</dbReference>
<reference evidence="13" key="1">
    <citation type="submission" date="2023-11" db="UniProtKB">
        <authorList>
            <consortium name="WormBaseParasite"/>
        </authorList>
    </citation>
    <scope>IDENTIFICATION</scope>
</reference>
<dbReference type="PANTHER" id="PTHR46077:SF1">
    <property type="entry name" value="TOP1 BINDING ARGININE_SERINE RICH PROTEIN, E3 UBIQUITIN LIGASE"/>
    <property type="match status" value="1"/>
</dbReference>
<feature type="region of interest" description="Disordered" evidence="10">
    <location>
        <begin position="1469"/>
        <end position="1507"/>
    </location>
</feature>
<feature type="compositionally biased region" description="Basic and acidic residues" evidence="10">
    <location>
        <begin position="1191"/>
        <end position="1205"/>
    </location>
</feature>
<feature type="compositionally biased region" description="Basic residues" evidence="10">
    <location>
        <begin position="209"/>
        <end position="222"/>
    </location>
</feature>
<keyword evidence="7" id="KW-0805">Transcription regulation</keyword>
<evidence type="ECO:0000256" key="6">
    <source>
        <dbReference type="ARBA" id="ARBA00022833"/>
    </source>
</evidence>
<dbReference type="InterPro" id="IPR017907">
    <property type="entry name" value="Znf_RING_CS"/>
</dbReference>
<evidence type="ECO:0000313" key="13">
    <source>
        <dbReference type="WBParaSite" id="SMRG1_7670.1"/>
    </source>
</evidence>
<dbReference type="PROSITE" id="PS00518">
    <property type="entry name" value="ZF_RING_1"/>
    <property type="match status" value="1"/>
</dbReference>
<keyword evidence="3" id="KW-0808">Transferase</keyword>
<feature type="region of interest" description="Disordered" evidence="10">
    <location>
        <begin position="1182"/>
        <end position="1205"/>
    </location>
</feature>
<feature type="compositionally biased region" description="Polar residues" evidence="10">
    <location>
        <begin position="118"/>
        <end position="142"/>
    </location>
</feature>
<feature type="region of interest" description="Disordered" evidence="10">
    <location>
        <begin position="1411"/>
        <end position="1453"/>
    </location>
</feature>
<organism evidence="12 13">
    <name type="scientific">Schistosoma margrebowiei</name>
    <dbReference type="NCBI Taxonomy" id="48269"/>
    <lineage>
        <taxon>Eukaryota</taxon>
        <taxon>Metazoa</taxon>
        <taxon>Spiralia</taxon>
        <taxon>Lophotrochozoa</taxon>
        <taxon>Platyhelminthes</taxon>
        <taxon>Trematoda</taxon>
        <taxon>Digenea</taxon>
        <taxon>Strigeidida</taxon>
        <taxon>Schistosomatoidea</taxon>
        <taxon>Schistosomatidae</taxon>
        <taxon>Schistosoma</taxon>
    </lineage>
</organism>
<dbReference type="Pfam" id="PF13639">
    <property type="entry name" value="zf-RING_2"/>
    <property type="match status" value="1"/>
</dbReference>
<dbReference type="WBParaSite" id="SMRG1_7670.1">
    <property type="protein sequence ID" value="SMRG1_7670.1"/>
    <property type="gene ID" value="SMRG1_7670"/>
</dbReference>
<dbReference type="GO" id="GO:0000209">
    <property type="term" value="P:protein polyubiquitination"/>
    <property type="evidence" value="ECO:0007669"/>
    <property type="project" value="TreeGrafter"/>
</dbReference>
<feature type="region of interest" description="Disordered" evidence="10">
    <location>
        <begin position="981"/>
        <end position="1017"/>
    </location>
</feature>
<comment type="catalytic activity">
    <reaction evidence="1">
        <text>S-ubiquitinyl-[E2 ubiquitin-conjugating enzyme]-L-cysteine + [acceptor protein]-L-lysine = [E2 ubiquitin-conjugating enzyme]-L-cysteine + N(6)-ubiquitinyl-[acceptor protein]-L-lysine.</text>
        <dbReference type="EC" id="2.3.2.27"/>
    </reaction>
</comment>
<dbReference type="GO" id="GO:0006513">
    <property type="term" value="P:protein monoubiquitination"/>
    <property type="evidence" value="ECO:0007669"/>
    <property type="project" value="TreeGrafter"/>
</dbReference>
<dbReference type="SUPFAM" id="SSF57850">
    <property type="entry name" value="RING/U-box"/>
    <property type="match status" value="1"/>
</dbReference>
<dbReference type="PROSITE" id="PS50089">
    <property type="entry name" value="ZF_RING_2"/>
    <property type="match status" value="1"/>
</dbReference>
<feature type="compositionally biased region" description="Polar residues" evidence="10">
    <location>
        <begin position="1470"/>
        <end position="1490"/>
    </location>
</feature>
<keyword evidence="6" id="KW-0862">Zinc</keyword>
<proteinExistence type="predicted"/>
<dbReference type="EC" id="2.3.2.27" evidence="2"/>
<dbReference type="Proteomes" id="UP000050790">
    <property type="component" value="Unassembled WGS sequence"/>
</dbReference>
<dbReference type="PANTHER" id="PTHR46077">
    <property type="entry name" value="E3 UBIQUITIN-PROTEIN LIGASE TOPORS"/>
    <property type="match status" value="1"/>
</dbReference>
<feature type="domain" description="RING-type" evidence="11">
    <location>
        <begin position="279"/>
        <end position="318"/>
    </location>
</feature>